<reference evidence="3 4" key="1">
    <citation type="submission" date="2018-08" db="EMBL/GenBank/DDBJ databases">
        <title>A genome reference for cultivated species of the human gut microbiota.</title>
        <authorList>
            <person name="Zou Y."/>
            <person name="Xue W."/>
            <person name="Luo G."/>
        </authorList>
    </citation>
    <scope>NUCLEOTIDE SEQUENCE [LARGE SCALE GENOMIC DNA]</scope>
    <source>
        <strain evidence="3 4">AM22-22</strain>
    </source>
</reference>
<feature type="domain" description="HTH cro/C1-type" evidence="2">
    <location>
        <begin position="7"/>
        <end position="62"/>
    </location>
</feature>
<dbReference type="PANTHER" id="PTHR46558">
    <property type="entry name" value="TRACRIPTIONAL REGULATORY PROTEIN-RELATED-RELATED"/>
    <property type="match status" value="1"/>
</dbReference>
<dbReference type="SMART" id="SM00530">
    <property type="entry name" value="HTH_XRE"/>
    <property type="match status" value="1"/>
</dbReference>
<evidence type="ECO:0000259" key="2">
    <source>
        <dbReference type="PROSITE" id="PS50943"/>
    </source>
</evidence>
<dbReference type="InterPro" id="IPR001387">
    <property type="entry name" value="Cro/C1-type_HTH"/>
</dbReference>
<evidence type="ECO:0000313" key="3">
    <source>
        <dbReference type="EMBL" id="RHG21617.1"/>
    </source>
</evidence>
<keyword evidence="4" id="KW-1185">Reference proteome</keyword>
<dbReference type="GO" id="GO:0003677">
    <property type="term" value="F:DNA binding"/>
    <property type="evidence" value="ECO:0007669"/>
    <property type="project" value="UniProtKB-KW"/>
</dbReference>
<dbReference type="InterPro" id="IPR010982">
    <property type="entry name" value="Lambda_DNA-bd_dom_sf"/>
</dbReference>
<dbReference type="Pfam" id="PF01381">
    <property type="entry name" value="HTH_3"/>
    <property type="match status" value="1"/>
</dbReference>
<dbReference type="CDD" id="cd00093">
    <property type="entry name" value="HTH_XRE"/>
    <property type="match status" value="1"/>
</dbReference>
<dbReference type="SUPFAM" id="SSF47413">
    <property type="entry name" value="lambda repressor-like DNA-binding domains"/>
    <property type="match status" value="1"/>
</dbReference>
<comment type="caution">
    <text evidence="3">The sequence shown here is derived from an EMBL/GenBank/DDBJ whole genome shotgun (WGS) entry which is preliminary data.</text>
</comment>
<dbReference type="AlphaFoldDB" id="A0A414SNP1"/>
<dbReference type="Proteomes" id="UP000284095">
    <property type="component" value="Unassembled WGS sequence"/>
</dbReference>
<name>A0A414SNP1_9FIRM</name>
<gene>
    <name evidence="3" type="ORF">DW265_14160</name>
</gene>
<accession>A0A414SNP1</accession>
<dbReference type="Gene3D" id="1.10.260.40">
    <property type="entry name" value="lambda repressor-like DNA-binding domains"/>
    <property type="match status" value="1"/>
</dbReference>
<keyword evidence="1" id="KW-0238">DNA-binding</keyword>
<evidence type="ECO:0000313" key="4">
    <source>
        <dbReference type="Proteomes" id="UP000284095"/>
    </source>
</evidence>
<dbReference type="EMBL" id="QRIC01000046">
    <property type="protein sequence ID" value="RHG21617.1"/>
    <property type="molecule type" value="Genomic_DNA"/>
</dbReference>
<sequence length="140" mass="15809">MTFGEKVKAERTKLGLNQDELAEKIGVTRRVICSYENDKSRPRGTERYKKLAEALNVNVNYLLSEDDAFIADVEDKYGRRGARQAQELLAEVTGLFAGGEMADEDMREMVDAIQEAYLIAKKNNKKYTPKKLVCSPSRGQ</sequence>
<organism evidence="3 4">
    <name type="scientific">Dorea longicatena</name>
    <dbReference type="NCBI Taxonomy" id="88431"/>
    <lineage>
        <taxon>Bacteria</taxon>
        <taxon>Bacillati</taxon>
        <taxon>Bacillota</taxon>
        <taxon>Clostridia</taxon>
        <taxon>Lachnospirales</taxon>
        <taxon>Lachnospiraceae</taxon>
        <taxon>Dorea</taxon>
    </lineage>
</organism>
<evidence type="ECO:0000256" key="1">
    <source>
        <dbReference type="ARBA" id="ARBA00023125"/>
    </source>
</evidence>
<dbReference type="RefSeq" id="WP_118225704.1">
    <property type="nucleotide sequence ID" value="NZ_QRIC01000046.1"/>
</dbReference>
<dbReference type="PANTHER" id="PTHR46558:SF13">
    <property type="entry name" value="HTH-TYPE TRANSCRIPTIONAL REGULATOR IMMR"/>
    <property type="match status" value="1"/>
</dbReference>
<dbReference type="PROSITE" id="PS50943">
    <property type="entry name" value="HTH_CROC1"/>
    <property type="match status" value="1"/>
</dbReference>
<proteinExistence type="predicted"/>
<protein>
    <submittedName>
        <fullName evidence="3">XRE family transcriptional regulator</fullName>
    </submittedName>
</protein>